<comment type="caution">
    <text evidence="1">The sequence shown here is derived from an EMBL/GenBank/DDBJ whole genome shotgun (WGS) entry which is preliminary data.</text>
</comment>
<reference evidence="1 2" key="1">
    <citation type="journal article" date="2019" name="Microorganisms">
        <title>Genome Insights into the Novel Species Microvirga brassicacearum, a Rapeseed Endophyte with Biotechnological Potential.</title>
        <authorList>
            <person name="Jimenez-Gomez A."/>
            <person name="Saati-Santamaria Z."/>
            <person name="Igual J.M."/>
            <person name="Rivas R."/>
            <person name="Mateos P.F."/>
            <person name="Garcia-Fraile P."/>
        </authorList>
    </citation>
    <scope>NUCLEOTIDE SEQUENCE [LARGE SCALE GENOMIC DNA]</scope>
    <source>
        <strain evidence="1 2">CDVBN77</strain>
    </source>
</reference>
<protein>
    <recommendedName>
        <fullName evidence="3">Glutamine amidotransferase</fullName>
    </recommendedName>
</protein>
<organism evidence="1 2">
    <name type="scientific">Microvirga brassicacearum</name>
    <dbReference type="NCBI Taxonomy" id="2580413"/>
    <lineage>
        <taxon>Bacteria</taxon>
        <taxon>Pseudomonadati</taxon>
        <taxon>Pseudomonadota</taxon>
        <taxon>Alphaproteobacteria</taxon>
        <taxon>Hyphomicrobiales</taxon>
        <taxon>Methylobacteriaceae</taxon>
        <taxon>Microvirga</taxon>
    </lineage>
</organism>
<dbReference type="AlphaFoldDB" id="A0A5N3P797"/>
<dbReference type="Proteomes" id="UP000325684">
    <property type="component" value="Unassembled WGS sequence"/>
</dbReference>
<evidence type="ECO:0000313" key="2">
    <source>
        <dbReference type="Proteomes" id="UP000325684"/>
    </source>
</evidence>
<dbReference type="RefSeq" id="WP_150946916.1">
    <property type="nucleotide sequence ID" value="NZ_VCMV01000032.1"/>
</dbReference>
<dbReference type="EMBL" id="VCMV01000032">
    <property type="protein sequence ID" value="KAB0265604.1"/>
    <property type="molecule type" value="Genomic_DNA"/>
</dbReference>
<dbReference type="OrthoDB" id="8019848at2"/>
<evidence type="ECO:0000313" key="1">
    <source>
        <dbReference type="EMBL" id="KAB0265604.1"/>
    </source>
</evidence>
<gene>
    <name evidence="1" type="ORF">FEZ63_17645</name>
</gene>
<evidence type="ECO:0008006" key="3">
    <source>
        <dbReference type="Google" id="ProtNLM"/>
    </source>
</evidence>
<accession>A0A5N3P797</accession>
<sequence>MYILEIAGKAVAITNADQDQAHELFMSEDFKDDLKSFSSEGKPLWDGSAPLKIRRATDDEIESFDEAMEDDDDLDEEDDEEDGIDVMFLALIDEMDDDTDDA</sequence>
<keyword evidence="2" id="KW-1185">Reference proteome</keyword>
<name>A0A5N3P797_9HYPH</name>
<proteinExistence type="predicted"/>